<proteinExistence type="predicted"/>
<organism evidence="2 3">
    <name type="scientific">Canis lupus dingo</name>
    <name type="common">dingo</name>
    <dbReference type="NCBI Taxonomy" id="286419"/>
    <lineage>
        <taxon>Eukaryota</taxon>
        <taxon>Metazoa</taxon>
        <taxon>Chordata</taxon>
        <taxon>Craniata</taxon>
        <taxon>Vertebrata</taxon>
        <taxon>Euteleostomi</taxon>
        <taxon>Mammalia</taxon>
        <taxon>Eutheria</taxon>
        <taxon>Laurasiatheria</taxon>
        <taxon>Carnivora</taxon>
        <taxon>Caniformia</taxon>
        <taxon>Canidae</taxon>
        <taxon>Canis</taxon>
    </lineage>
</organism>
<reference evidence="2" key="2">
    <citation type="submission" date="2025-09" db="UniProtKB">
        <authorList>
            <consortium name="Ensembl"/>
        </authorList>
    </citation>
    <scope>IDENTIFICATION</scope>
</reference>
<accession>A0A8C0K5V0</accession>
<dbReference type="AlphaFoldDB" id="A0A8C0K5V0"/>
<evidence type="ECO:0000313" key="2">
    <source>
        <dbReference type="Ensembl" id="ENSCAFP00020010108.1"/>
    </source>
</evidence>
<keyword evidence="3" id="KW-1185">Reference proteome</keyword>
<dbReference type="Ensembl" id="ENSCAFT00020011739.1">
    <property type="protein sequence ID" value="ENSCAFP00020010108.1"/>
    <property type="gene ID" value="ENSCAFG00020008208.1"/>
</dbReference>
<feature type="region of interest" description="Disordered" evidence="1">
    <location>
        <begin position="204"/>
        <end position="225"/>
    </location>
</feature>
<feature type="region of interest" description="Disordered" evidence="1">
    <location>
        <begin position="415"/>
        <end position="492"/>
    </location>
</feature>
<dbReference type="Proteomes" id="UP000694391">
    <property type="component" value="Unplaced"/>
</dbReference>
<reference evidence="2" key="1">
    <citation type="submission" date="2025-08" db="UniProtKB">
        <authorList>
            <consortium name="Ensembl"/>
        </authorList>
    </citation>
    <scope>IDENTIFICATION</scope>
</reference>
<feature type="compositionally biased region" description="Basic residues" evidence="1">
    <location>
        <begin position="204"/>
        <end position="223"/>
    </location>
</feature>
<feature type="compositionally biased region" description="Gly residues" evidence="1">
    <location>
        <begin position="465"/>
        <end position="476"/>
    </location>
</feature>
<feature type="compositionally biased region" description="Gly residues" evidence="1">
    <location>
        <begin position="448"/>
        <end position="457"/>
    </location>
</feature>
<evidence type="ECO:0000313" key="3">
    <source>
        <dbReference type="Proteomes" id="UP000694391"/>
    </source>
</evidence>
<evidence type="ECO:0000256" key="1">
    <source>
        <dbReference type="SAM" id="MobiDB-lite"/>
    </source>
</evidence>
<name>A0A8C0K5V0_CANLU</name>
<sequence>MGRVRRMCPGWLGRGQRGPGLDLHSLFCSIHLPPVHQGLQGRQHGPGAVSVVPLGLDRRRLLQPHRLLPGRPAAPAGGSRGGWGVRVGGSWQEHPAPDHCSCRAALVHTLSGPVARLQNEHIKPEGASGVLGTPLSCQGWGGPGGGKVCLRGAGWQVPGTTGRHRIFPAGKASAGTLSSPLSPICPAEARPPPPSVRAVRALRVLRGRGPRRGPRRSGRRGRGSGRLLRAWCPEPRFPQTYTAVYYVLADLLMLSLYFHYKFKKRPSALSAPINAALLVSSGVACGTPLLRRAGPEAAPAEVFRGRTLLSVEPGSKVSGGCVTWRLGPRRPRVGLPPAREPDGTAHPGPSWALSTPALSALHSAGNHRLRHRLRVQRVVPAVAAASDPHQREPGQGRGGLGHLVLCVQKARAQLGRAGRGRLPRASVSASGTGAQRQVRGGSACSPPRGGGSGGGTARGSEGQPGSRGPGPGGGSADAGRGPTAGSQLGRTV</sequence>
<protein>
    <submittedName>
        <fullName evidence="2">Uncharacterized protein</fullName>
    </submittedName>
</protein>